<organism evidence="3 4">
    <name type="scientific">Occultella glacieicola</name>
    <dbReference type="NCBI Taxonomy" id="2518684"/>
    <lineage>
        <taxon>Bacteria</taxon>
        <taxon>Bacillati</taxon>
        <taxon>Actinomycetota</taxon>
        <taxon>Actinomycetes</taxon>
        <taxon>Micrococcales</taxon>
        <taxon>Ruaniaceae</taxon>
        <taxon>Occultella</taxon>
    </lineage>
</organism>
<feature type="domain" description="HTH luxR-type" evidence="2">
    <location>
        <begin position="810"/>
        <end position="875"/>
    </location>
</feature>
<dbReference type="InterPro" id="IPR027417">
    <property type="entry name" value="P-loop_NTPase"/>
</dbReference>
<dbReference type="InterPro" id="IPR000792">
    <property type="entry name" value="Tscrpt_reg_LuxR_C"/>
</dbReference>
<evidence type="ECO:0000313" key="4">
    <source>
        <dbReference type="Proteomes" id="UP000504882"/>
    </source>
</evidence>
<dbReference type="InterPro" id="IPR036388">
    <property type="entry name" value="WH-like_DNA-bd_sf"/>
</dbReference>
<feature type="region of interest" description="Disordered" evidence="1">
    <location>
        <begin position="1"/>
        <end position="28"/>
    </location>
</feature>
<protein>
    <recommendedName>
        <fullName evidence="2">HTH luxR-type domain-containing protein</fullName>
    </recommendedName>
</protein>
<reference evidence="3 4" key="1">
    <citation type="submission" date="2019-03" db="EMBL/GenBank/DDBJ databases">
        <title>Genomic features of bacteria from cold environments.</title>
        <authorList>
            <person name="Shen L."/>
        </authorList>
    </citation>
    <scope>NUCLEOTIDE SEQUENCE [LARGE SCALE GENOMIC DNA]</scope>
    <source>
        <strain evidence="4">T3246-1</strain>
    </source>
</reference>
<evidence type="ECO:0000256" key="1">
    <source>
        <dbReference type="SAM" id="MobiDB-lite"/>
    </source>
</evidence>
<name>A0ABY2DZ93_9MICO</name>
<dbReference type="PROSITE" id="PS50043">
    <property type="entry name" value="HTH_LUXR_2"/>
    <property type="match status" value="1"/>
</dbReference>
<dbReference type="Pfam" id="PF00196">
    <property type="entry name" value="GerE"/>
    <property type="match status" value="1"/>
</dbReference>
<dbReference type="InterPro" id="IPR011990">
    <property type="entry name" value="TPR-like_helical_dom_sf"/>
</dbReference>
<comment type="caution">
    <text evidence="3">The sequence shown here is derived from an EMBL/GenBank/DDBJ whole genome shotgun (WGS) entry which is preliminary data.</text>
</comment>
<accession>A0ABY2DZ93</accession>
<dbReference type="RefSeq" id="WP_133109264.1">
    <property type="nucleotide sequence ID" value="NZ_SMNA01000010.1"/>
</dbReference>
<evidence type="ECO:0000313" key="3">
    <source>
        <dbReference type="EMBL" id="TDE90009.1"/>
    </source>
</evidence>
<dbReference type="SUPFAM" id="SSF46894">
    <property type="entry name" value="C-terminal effector domain of the bipartite response regulators"/>
    <property type="match status" value="1"/>
</dbReference>
<dbReference type="Gene3D" id="1.10.10.10">
    <property type="entry name" value="Winged helix-like DNA-binding domain superfamily/Winged helix DNA-binding domain"/>
    <property type="match status" value="1"/>
</dbReference>
<feature type="compositionally biased region" description="Low complexity" evidence="1">
    <location>
        <begin position="1"/>
        <end position="10"/>
    </location>
</feature>
<proteinExistence type="predicted"/>
<sequence>MTTIDTTTGTPSDAGHAPSARSARGPARVERTRLLSMLAAGVAGGADIIALTAPAGAGKTTVLDQWLESRRAAGELVLSLSAPGSGVAGTLLPSLVGAIRAGTMPADVEVGLTERLRAALEESGPRALAPMPALPTPVWVGLDDAHQWTDTEARRQLRALVSLAGPGLRLVIAARHSPHGLLSPALLDGSANEYRSAELAFDRDEARALLGAEGIDLSDSDLESLLGRTKGWAAGLRLAALALGRRADRSVFVRNFAGTDRAVADYLVSEVLSSLEQGQIDLLLDVSVADRISLDLARVLTGRCDAGVLLEDLVRANALVGPVRDEPDCYELHPLLRTYLRAESQRRDEDRHRRHQAAAIDWFESAGDVRGAVRHAVAASDWSRVESMIAATCVRITATDGPQAMREILGSLPTWMQARPAVAGAAALTAVLEEDLAAAHLDLAVLDAAADDVPRREAYRAVALLASARTRSLGREEVSGALTALEAATGVDPDLVLVGRSLGSMALAMLGELDTAETMARSLARISRTRGLDFLLFRALGALSAVALFRSDLRAVRAVAAEAIELANRRSWYRHPRLGQLHSELALAAWQHGDTAMAAEHARAAMEVADPDIDRLTAAATLCIHDLTVGATDPGLDVTAIAHVQDFNSLWPSLPPAAVSMFACFELLVTLRCHQVELAGAIVSRVEAVLVGAADVEVFRALRHVYQGHDAAARDDLDRVRNTRFLTSRTAVIAAAITAHLADAAGRPARSHEALLEALGLAERNQMMRCLLDAAPSIPSLLRRGRGRFGRYETFVSETLAFADSRTQPDGGSGLVLTGKELEVLRDLPSMLSMREIADAHVVSINTVKTHVRSVYRKFGVATRREAVDLARQAGLL</sequence>
<dbReference type="EMBL" id="SMNA01000010">
    <property type="protein sequence ID" value="TDE90009.1"/>
    <property type="molecule type" value="Genomic_DNA"/>
</dbReference>
<dbReference type="Pfam" id="PF25873">
    <property type="entry name" value="WHD_MalT"/>
    <property type="match status" value="1"/>
</dbReference>
<dbReference type="CDD" id="cd06170">
    <property type="entry name" value="LuxR_C_like"/>
    <property type="match status" value="1"/>
</dbReference>
<dbReference type="Gene3D" id="1.25.40.10">
    <property type="entry name" value="Tetratricopeptide repeat domain"/>
    <property type="match status" value="1"/>
</dbReference>
<feature type="compositionally biased region" description="Low complexity" evidence="1">
    <location>
        <begin position="17"/>
        <end position="26"/>
    </location>
</feature>
<keyword evidence="4" id="KW-1185">Reference proteome</keyword>
<dbReference type="SUPFAM" id="SSF52540">
    <property type="entry name" value="P-loop containing nucleoside triphosphate hydrolases"/>
    <property type="match status" value="1"/>
</dbReference>
<dbReference type="SMART" id="SM00421">
    <property type="entry name" value="HTH_LUXR"/>
    <property type="match status" value="1"/>
</dbReference>
<gene>
    <name evidence="3" type="ORF">EXU48_18980</name>
</gene>
<evidence type="ECO:0000259" key="2">
    <source>
        <dbReference type="PROSITE" id="PS50043"/>
    </source>
</evidence>
<dbReference type="InterPro" id="IPR059106">
    <property type="entry name" value="WHD_MalT"/>
</dbReference>
<dbReference type="Proteomes" id="UP000504882">
    <property type="component" value="Unassembled WGS sequence"/>
</dbReference>
<dbReference type="InterPro" id="IPR016032">
    <property type="entry name" value="Sig_transdc_resp-reg_C-effctor"/>
</dbReference>